<evidence type="ECO:0000256" key="1">
    <source>
        <dbReference type="ARBA" id="ARBA00004401"/>
    </source>
</evidence>
<proteinExistence type="inferred from homology"/>
<comment type="catalytic activity">
    <reaction evidence="3">
        <text>Cleavage of hydrophobic, N-terminal signal or leader sequences from secreted and periplasmic proteins.</text>
        <dbReference type="EC" id="3.4.21.89"/>
    </reaction>
</comment>
<evidence type="ECO:0000313" key="7">
    <source>
        <dbReference type="Proteomes" id="UP000181942"/>
    </source>
</evidence>
<sequence>MDGWGPQSYGSQQPAAAPYGWPQPSVARRAGSRVPLVVALGVAVAGMVLAGVSILVTGGGTAGYRTWHQQSGAMEPTYPEGSDVTVKPIDGSGVRRGDVVLFSARDWGADSVFMMRVIAVGDDQVVIDEPGRVKVNGKILREPYLFKSGPYFAPPVEVTVPEGRLFLLGDHRVAAADSRAHLSENSGTIARSAVVGMAVDHASVPSPDRLWMWVGAAMAAVGLIAAAVATTVRRRRTGVIQRI</sequence>
<dbReference type="SUPFAM" id="SSF51306">
    <property type="entry name" value="LexA/Signal peptidase"/>
    <property type="match status" value="1"/>
</dbReference>
<dbReference type="InterPro" id="IPR036286">
    <property type="entry name" value="LexA/Signal_pep-like_sf"/>
</dbReference>
<dbReference type="NCBIfam" id="TIGR02227">
    <property type="entry name" value="sigpep_I_bact"/>
    <property type="match status" value="1"/>
</dbReference>
<name>A0A1I2I8X5_9ACTN</name>
<feature type="transmembrane region" description="Helical" evidence="3">
    <location>
        <begin position="34"/>
        <end position="56"/>
    </location>
</feature>
<evidence type="ECO:0000313" key="6">
    <source>
        <dbReference type="EMBL" id="SFF38819.1"/>
    </source>
</evidence>
<dbReference type="EMBL" id="FONR01000006">
    <property type="protein sequence ID" value="SFF38819.1"/>
    <property type="molecule type" value="Genomic_DNA"/>
</dbReference>
<evidence type="ECO:0000256" key="2">
    <source>
        <dbReference type="ARBA" id="ARBA00009370"/>
    </source>
</evidence>
<dbReference type="GO" id="GO:0005886">
    <property type="term" value="C:plasma membrane"/>
    <property type="evidence" value="ECO:0007669"/>
    <property type="project" value="UniProtKB-SubCell"/>
</dbReference>
<evidence type="ECO:0000256" key="4">
    <source>
        <dbReference type="SAM" id="MobiDB-lite"/>
    </source>
</evidence>
<dbReference type="PRINTS" id="PR00727">
    <property type="entry name" value="LEADERPTASE"/>
</dbReference>
<reference evidence="6 7" key="1">
    <citation type="submission" date="2016-10" db="EMBL/GenBank/DDBJ databases">
        <authorList>
            <person name="de Groot N.N."/>
        </authorList>
    </citation>
    <scope>NUCLEOTIDE SEQUENCE [LARGE SCALE GENOMIC DNA]</scope>
    <source>
        <strain evidence="6 7">OK461</strain>
    </source>
</reference>
<dbReference type="Gene3D" id="2.10.109.10">
    <property type="entry name" value="Umud Fragment, subunit A"/>
    <property type="match status" value="1"/>
</dbReference>
<dbReference type="EC" id="3.4.21.89" evidence="3"/>
<keyword evidence="3" id="KW-1133">Transmembrane helix</keyword>
<keyword evidence="3" id="KW-0812">Transmembrane</keyword>
<comment type="subcellular location">
    <subcellularLocation>
        <location evidence="1">Cell membrane</location>
        <topology evidence="1">Single-pass type II membrane protein</topology>
    </subcellularLocation>
    <subcellularLocation>
        <location evidence="3">Membrane</location>
        <topology evidence="3">Single-pass type II membrane protein</topology>
    </subcellularLocation>
</comment>
<keyword evidence="3" id="KW-0645">Protease</keyword>
<keyword evidence="3" id="KW-0378">Hydrolase</keyword>
<dbReference type="GO" id="GO:0004252">
    <property type="term" value="F:serine-type endopeptidase activity"/>
    <property type="evidence" value="ECO:0007669"/>
    <property type="project" value="InterPro"/>
</dbReference>
<dbReference type="InterPro" id="IPR019533">
    <property type="entry name" value="Peptidase_S26"/>
</dbReference>
<comment type="caution">
    <text evidence="3">Lacks conserved residue(s) required for the propagation of feature annotation.</text>
</comment>
<dbReference type="GO" id="GO:0006465">
    <property type="term" value="P:signal peptide processing"/>
    <property type="evidence" value="ECO:0007669"/>
    <property type="project" value="InterPro"/>
</dbReference>
<dbReference type="PANTHER" id="PTHR43390">
    <property type="entry name" value="SIGNAL PEPTIDASE I"/>
    <property type="match status" value="1"/>
</dbReference>
<keyword evidence="3" id="KW-0472">Membrane</keyword>
<feature type="transmembrane region" description="Helical" evidence="3">
    <location>
        <begin position="210"/>
        <end position="232"/>
    </location>
</feature>
<dbReference type="CDD" id="cd06530">
    <property type="entry name" value="S26_SPase_I"/>
    <property type="match status" value="1"/>
</dbReference>
<organism evidence="6 7">
    <name type="scientific">Streptomyces mirabilis</name>
    <dbReference type="NCBI Taxonomy" id="68239"/>
    <lineage>
        <taxon>Bacteria</taxon>
        <taxon>Bacillati</taxon>
        <taxon>Actinomycetota</taxon>
        <taxon>Actinomycetes</taxon>
        <taxon>Kitasatosporales</taxon>
        <taxon>Streptomycetaceae</taxon>
        <taxon>Streptomyces</taxon>
    </lineage>
</organism>
<dbReference type="InterPro" id="IPR000223">
    <property type="entry name" value="Pept_S26A_signal_pept_1"/>
</dbReference>
<dbReference type="PANTHER" id="PTHR43390:SF1">
    <property type="entry name" value="CHLOROPLAST PROCESSING PEPTIDASE"/>
    <property type="match status" value="1"/>
</dbReference>
<dbReference type="GO" id="GO:0009003">
    <property type="term" value="F:signal peptidase activity"/>
    <property type="evidence" value="ECO:0007669"/>
    <property type="project" value="UniProtKB-EC"/>
</dbReference>
<feature type="domain" description="Peptidase S26" evidence="5">
    <location>
        <begin position="64"/>
        <end position="198"/>
    </location>
</feature>
<evidence type="ECO:0000259" key="5">
    <source>
        <dbReference type="Pfam" id="PF10502"/>
    </source>
</evidence>
<accession>A0A1I2I8X5</accession>
<protein>
    <recommendedName>
        <fullName evidence="3">Signal peptidase I</fullName>
        <ecNumber evidence="3">3.4.21.89</ecNumber>
    </recommendedName>
</protein>
<dbReference type="Pfam" id="PF10502">
    <property type="entry name" value="Peptidase_S26"/>
    <property type="match status" value="1"/>
</dbReference>
<feature type="region of interest" description="Disordered" evidence="4">
    <location>
        <begin position="1"/>
        <end position="20"/>
    </location>
</feature>
<evidence type="ECO:0000256" key="3">
    <source>
        <dbReference type="RuleBase" id="RU362042"/>
    </source>
</evidence>
<dbReference type="AlphaFoldDB" id="A0A1I2I8X5"/>
<gene>
    <name evidence="6" type="ORF">SAMN02787118_10687</name>
</gene>
<dbReference type="Proteomes" id="UP000181942">
    <property type="component" value="Unassembled WGS sequence"/>
</dbReference>
<comment type="similarity">
    <text evidence="2 3">Belongs to the peptidase S26 family.</text>
</comment>